<evidence type="ECO:0000256" key="8">
    <source>
        <dbReference type="ARBA" id="ARBA00022927"/>
    </source>
</evidence>
<evidence type="ECO:0000256" key="16">
    <source>
        <dbReference type="PIRSR" id="PIRSR038134-2"/>
    </source>
</evidence>
<evidence type="ECO:0000256" key="15">
    <source>
        <dbReference type="PIRSR" id="PIRSR038134-1"/>
    </source>
</evidence>
<dbReference type="Gene3D" id="3.40.50.300">
    <property type="entry name" value="P-loop containing nucleotide triphosphate hydrolases"/>
    <property type="match status" value="1"/>
</dbReference>
<dbReference type="EC" id="3.6.5.-" evidence="14"/>
<evidence type="ECO:0000256" key="2">
    <source>
        <dbReference type="ARBA" id="ARBA00022528"/>
    </source>
</evidence>
<evidence type="ECO:0000256" key="12">
    <source>
        <dbReference type="ARBA" id="ARBA00024013"/>
    </source>
</evidence>
<evidence type="ECO:0000256" key="10">
    <source>
        <dbReference type="ARBA" id="ARBA00023134"/>
    </source>
</evidence>
<dbReference type="GO" id="GO:0046872">
    <property type="term" value="F:metal ion binding"/>
    <property type="evidence" value="ECO:0007669"/>
    <property type="project" value="UniProtKB-KW"/>
</dbReference>
<proteinExistence type="inferred from homology"/>
<evidence type="ECO:0000256" key="6">
    <source>
        <dbReference type="ARBA" id="ARBA00022801"/>
    </source>
</evidence>
<comment type="subunit">
    <text evidence="14">Homodimer.</text>
</comment>
<comment type="similarity">
    <text evidence="13 14">Belongs to the TRAFAC class TrmE-Era-EngA-EngB-Septin-like GTPase superfamily. AIG1/Toc34/Toc159-like paraseptin GTPase family. TOC34 subfamily.</text>
</comment>
<evidence type="ECO:0000313" key="19">
    <source>
        <dbReference type="Proteomes" id="UP001443914"/>
    </source>
</evidence>
<dbReference type="GO" id="GO:0042802">
    <property type="term" value="F:identical protein binding"/>
    <property type="evidence" value="ECO:0007669"/>
    <property type="project" value="UniProtKB-ARBA"/>
</dbReference>
<feature type="binding site" evidence="15">
    <location>
        <position position="162"/>
    </location>
    <ligand>
        <name>GTP</name>
        <dbReference type="ChEBI" id="CHEBI:37565"/>
    </ligand>
</feature>
<keyword evidence="16" id="KW-0479">Metal-binding</keyword>
<dbReference type="GO" id="GO:0006886">
    <property type="term" value="P:intracellular protein transport"/>
    <property type="evidence" value="ECO:0007669"/>
    <property type="project" value="UniProtKB-UniRule"/>
</dbReference>
<feature type="binding site" evidence="15">
    <location>
        <begin position="210"/>
        <end position="211"/>
    </location>
    <ligand>
        <name>GTP</name>
        <dbReference type="ChEBI" id="CHEBI:37565"/>
    </ligand>
</feature>
<feature type="binding site" evidence="15">
    <location>
        <begin position="67"/>
        <end position="72"/>
    </location>
    <ligand>
        <name>GTP</name>
        <dbReference type="ChEBI" id="CHEBI:37565"/>
    </ligand>
</feature>
<dbReference type="PIRSF" id="PIRSF038134">
    <property type="entry name" value="Toc34"/>
    <property type="match status" value="1"/>
</dbReference>
<evidence type="ECO:0000256" key="7">
    <source>
        <dbReference type="ARBA" id="ARBA00022805"/>
    </source>
</evidence>
<comment type="subcellular location">
    <subcellularLocation>
        <location evidence="12 14">Plastid</location>
        <location evidence="12 14">Chloroplast outer membrane</location>
    </subcellularLocation>
</comment>
<keyword evidence="7 14" id="KW-1002">Plastid outer membrane</keyword>
<dbReference type="PANTHER" id="PTHR10903:SF149">
    <property type="entry name" value="TRANSLOCASE OF CHLOROPLAST 33, CHLOROPLASTIC"/>
    <property type="match status" value="1"/>
</dbReference>
<evidence type="ECO:0000256" key="4">
    <source>
        <dbReference type="ARBA" id="ARBA00022692"/>
    </source>
</evidence>
<dbReference type="InterPro" id="IPR045058">
    <property type="entry name" value="GIMA/IAN/Toc"/>
</dbReference>
<evidence type="ECO:0000256" key="5">
    <source>
        <dbReference type="ARBA" id="ARBA00022741"/>
    </source>
</evidence>
<dbReference type="InterPro" id="IPR027417">
    <property type="entry name" value="P-loop_NTPase"/>
</dbReference>
<dbReference type="PANTHER" id="PTHR10903">
    <property type="entry name" value="GTPASE, IMAP FAMILY MEMBER-RELATED"/>
    <property type="match status" value="1"/>
</dbReference>
<evidence type="ECO:0000256" key="11">
    <source>
        <dbReference type="ARBA" id="ARBA00023136"/>
    </source>
</evidence>
<dbReference type="CDD" id="cd01853">
    <property type="entry name" value="Toc34_like"/>
    <property type="match status" value="1"/>
</dbReference>
<comment type="function">
    <text evidence="14">GTPase involved in protein precursor import into chloroplasts. Seems to recognize chloroplast-destined precursor proteins and regulate their presentation to the translocation channel through GTP hydrolysis.</text>
</comment>
<dbReference type="NCBIfam" id="TIGR00991">
    <property type="entry name" value="3a0901s02IAP34"/>
    <property type="match status" value="1"/>
</dbReference>
<dbReference type="FunFam" id="3.40.50.300:FF:001070">
    <property type="entry name" value="Translocase of chloroplast"/>
    <property type="match status" value="1"/>
</dbReference>
<reference evidence="18" key="1">
    <citation type="submission" date="2024-03" db="EMBL/GenBank/DDBJ databases">
        <title>WGS assembly of Saponaria officinalis var. Norfolk2.</title>
        <authorList>
            <person name="Jenkins J."/>
            <person name="Shu S."/>
            <person name="Grimwood J."/>
            <person name="Barry K."/>
            <person name="Goodstein D."/>
            <person name="Schmutz J."/>
            <person name="Leebens-Mack J."/>
            <person name="Osbourn A."/>
        </authorList>
    </citation>
    <scope>NUCLEOTIDE SEQUENCE [LARGE SCALE GENOMIC DNA]</scope>
    <source>
        <strain evidence="18">JIC</strain>
    </source>
</reference>
<keyword evidence="4 14" id="KW-0812">Transmembrane</keyword>
<keyword evidence="3 14" id="KW-0934">Plastid</keyword>
<keyword evidence="2 14" id="KW-0150">Chloroplast</keyword>
<keyword evidence="10 14" id="KW-0342">GTP-binding</keyword>
<keyword evidence="11 14" id="KW-0472">Membrane</keyword>
<evidence type="ECO:0000259" key="17">
    <source>
        <dbReference type="PROSITE" id="PS51720"/>
    </source>
</evidence>
<feature type="binding site" evidence="15">
    <location>
        <begin position="48"/>
        <end position="53"/>
    </location>
    <ligand>
        <name>GTP</name>
        <dbReference type="ChEBI" id="CHEBI:37565"/>
    </ligand>
</feature>
<dbReference type="GO" id="GO:0015450">
    <property type="term" value="F:protein-transporting ATPase activity"/>
    <property type="evidence" value="ECO:0007669"/>
    <property type="project" value="InterPro"/>
</dbReference>
<sequence length="312" mass="34672">MMAAQLAREWTGIQQFPVATQNKLFELLGKLNQENVDSLTILILGKGGVGKSSTVNSVVGERVVAVSAFQSEGTRPVMVSRSRSGFTLNIIDTPGLIEGGYVNDRALHIIKSFLRNRTIDVLLYVDRLDTYRIDTLDRQIIKAITDSFGKAIWNRAAFVLSHAQLSPPDGLSYDDFVAKRSEALLKVVRQGARIKKQDSLASSMPVVLVENSGRCNKNDDGEKILPDRVAWIPNLVKVVIDLASNGSKAIFVDEKLIEGPNPNERGKYWMPVIWAAQFMLWKYIQGSIKQDIANEPKPAWELRGKAVPARKI</sequence>
<accession>A0AAW1IN99</accession>
<dbReference type="GO" id="GO:0009707">
    <property type="term" value="C:chloroplast outer membrane"/>
    <property type="evidence" value="ECO:0007669"/>
    <property type="project" value="UniProtKB-SubCell"/>
</dbReference>
<evidence type="ECO:0000313" key="18">
    <source>
        <dbReference type="EMBL" id="KAK9690830.1"/>
    </source>
</evidence>
<dbReference type="EMBL" id="JBDFQZ010000009">
    <property type="protein sequence ID" value="KAK9690830.1"/>
    <property type="molecule type" value="Genomic_DNA"/>
</dbReference>
<feature type="binding site" evidence="16">
    <location>
        <position position="52"/>
    </location>
    <ligand>
        <name>Mg(2+)</name>
        <dbReference type="ChEBI" id="CHEBI:18420"/>
    </ligand>
</feature>
<keyword evidence="6 14" id="KW-0378">Hydrolase</keyword>
<dbReference type="SUPFAM" id="SSF52540">
    <property type="entry name" value="P-loop containing nucleoside triphosphate hydrolases"/>
    <property type="match status" value="1"/>
</dbReference>
<keyword evidence="8 14" id="KW-0653">Protein transport</keyword>
<protein>
    <recommendedName>
        <fullName evidence="14">Translocase of chloroplast</fullName>
        <ecNumber evidence="14">3.6.5.-</ecNumber>
    </recommendedName>
</protein>
<comment type="caution">
    <text evidence="18">The sequence shown here is derived from an EMBL/GenBank/DDBJ whole genome shotgun (WGS) entry which is preliminary data.</text>
</comment>
<dbReference type="InterPro" id="IPR006703">
    <property type="entry name" value="G_AIG1"/>
</dbReference>
<evidence type="ECO:0000256" key="13">
    <source>
        <dbReference type="ARBA" id="ARBA00060807"/>
    </source>
</evidence>
<dbReference type="AlphaFoldDB" id="A0AAW1IN99"/>
<feature type="domain" description="AIG1-type G" evidence="17">
    <location>
        <begin position="36"/>
        <end position="260"/>
    </location>
</feature>
<gene>
    <name evidence="18" type="ORF">RND81_09G156800</name>
</gene>
<keyword evidence="5 14" id="KW-0547">Nucleotide-binding</keyword>
<keyword evidence="9" id="KW-1133">Transmembrane helix</keyword>
<dbReference type="InterPro" id="IPR005688">
    <property type="entry name" value="Toc34"/>
</dbReference>
<dbReference type="GO" id="GO:0005525">
    <property type="term" value="F:GTP binding"/>
    <property type="evidence" value="ECO:0007669"/>
    <property type="project" value="UniProtKB-UniRule"/>
</dbReference>
<keyword evidence="1 14" id="KW-0813">Transport</keyword>
<keyword evidence="16" id="KW-0460">Magnesium</keyword>
<feature type="binding site" evidence="16">
    <location>
        <position position="70"/>
    </location>
    <ligand>
        <name>Mg(2+)</name>
        <dbReference type="ChEBI" id="CHEBI:18420"/>
    </ligand>
</feature>
<dbReference type="PROSITE" id="PS51720">
    <property type="entry name" value="G_AIG1"/>
    <property type="match status" value="1"/>
</dbReference>
<evidence type="ECO:0000256" key="9">
    <source>
        <dbReference type="ARBA" id="ARBA00022989"/>
    </source>
</evidence>
<dbReference type="Proteomes" id="UP001443914">
    <property type="component" value="Unassembled WGS sequence"/>
</dbReference>
<evidence type="ECO:0000256" key="3">
    <source>
        <dbReference type="ARBA" id="ARBA00022640"/>
    </source>
</evidence>
<name>A0AAW1IN99_SAPOF</name>
<keyword evidence="19" id="KW-1185">Reference proteome</keyword>
<dbReference type="Pfam" id="PF04548">
    <property type="entry name" value="AIG1"/>
    <property type="match status" value="1"/>
</dbReference>
<evidence type="ECO:0000256" key="1">
    <source>
        <dbReference type="ARBA" id="ARBA00022448"/>
    </source>
</evidence>
<dbReference type="GO" id="GO:0016787">
    <property type="term" value="F:hydrolase activity"/>
    <property type="evidence" value="ECO:0007669"/>
    <property type="project" value="UniProtKB-KW"/>
</dbReference>
<organism evidence="18 19">
    <name type="scientific">Saponaria officinalis</name>
    <name type="common">Common soapwort</name>
    <name type="synonym">Lychnis saponaria</name>
    <dbReference type="NCBI Taxonomy" id="3572"/>
    <lineage>
        <taxon>Eukaryota</taxon>
        <taxon>Viridiplantae</taxon>
        <taxon>Streptophyta</taxon>
        <taxon>Embryophyta</taxon>
        <taxon>Tracheophyta</taxon>
        <taxon>Spermatophyta</taxon>
        <taxon>Magnoliopsida</taxon>
        <taxon>eudicotyledons</taxon>
        <taxon>Gunneridae</taxon>
        <taxon>Pentapetalae</taxon>
        <taxon>Caryophyllales</taxon>
        <taxon>Caryophyllaceae</taxon>
        <taxon>Caryophylleae</taxon>
        <taxon>Saponaria</taxon>
    </lineage>
</organism>
<evidence type="ECO:0000256" key="14">
    <source>
        <dbReference type="PIRNR" id="PIRNR038134"/>
    </source>
</evidence>